<keyword evidence="2" id="KW-1185">Reference proteome</keyword>
<proteinExistence type="predicted"/>
<sequence>MIISARMIGLDDLAARLEARLNEAPIAAVLDRMADRLATAAIARGGTGVEVETAPGRREVGSADPAAVAREIGGPHTPAAPWLMPALAAVRSGEGA</sequence>
<evidence type="ECO:0000313" key="1">
    <source>
        <dbReference type="EMBL" id="GGF53155.1"/>
    </source>
</evidence>
<evidence type="ECO:0000313" key="2">
    <source>
        <dbReference type="Proteomes" id="UP000606044"/>
    </source>
</evidence>
<protein>
    <submittedName>
        <fullName evidence="1">Uncharacterized protein</fullName>
    </submittedName>
</protein>
<reference evidence="1" key="2">
    <citation type="submission" date="2020-09" db="EMBL/GenBank/DDBJ databases">
        <authorList>
            <person name="Sun Q."/>
            <person name="Sedlacek I."/>
        </authorList>
    </citation>
    <scope>NUCLEOTIDE SEQUENCE</scope>
    <source>
        <strain evidence="1">CCM 7897</strain>
    </source>
</reference>
<dbReference type="AlphaFoldDB" id="A0A917BST6"/>
<comment type="caution">
    <text evidence="1">The sequence shown here is derived from an EMBL/GenBank/DDBJ whole genome shotgun (WGS) entry which is preliminary data.</text>
</comment>
<accession>A0A917BST6</accession>
<dbReference type="RefSeq" id="WP_188576061.1">
    <property type="nucleotide sequence ID" value="NZ_BMCT01000001.1"/>
</dbReference>
<gene>
    <name evidence="1" type="ORF">GCM10007301_10770</name>
</gene>
<dbReference type="EMBL" id="BMCT01000001">
    <property type="protein sequence ID" value="GGF53155.1"/>
    <property type="molecule type" value="Genomic_DNA"/>
</dbReference>
<reference evidence="1" key="1">
    <citation type="journal article" date="2014" name="Int. J. Syst. Evol. Microbiol.">
        <title>Complete genome sequence of Corynebacterium casei LMG S-19264T (=DSM 44701T), isolated from a smear-ripened cheese.</title>
        <authorList>
            <consortium name="US DOE Joint Genome Institute (JGI-PGF)"/>
            <person name="Walter F."/>
            <person name="Albersmeier A."/>
            <person name="Kalinowski J."/>
            <person name="Ruckert C."/>
        </authorList>
    </citation>
    <scope>NUCLEOTIDE SEQUENCE</scope>
    <source>
        <strain evidence="1">CCM 7897</strain>
    </source>
</reference>
<name>A0A917BST6_9HYPH</name>
<organism evidence="1 2">
    <name type="scientific">Azorhizobium oxalatiphilum</name>
    <dbReference type="NCBI Taxonomy" id="980631"/>
    <lineage>
        <taxon>Bacteria</taxon>
        <taxon>Pseudomonadati</taxon>
        <taxon>Pseudomonadota</taxon>
        <taxon>Alphaproteobacteria</taxon>
        <taxon>Hyphomicrobiales</taxon>
        <taxon>Xanthobacteraceae</taxon>
        <taxon>Azorhizobium</taxon>
    </lineage>
</organism>
<dbReference type="Proteomes" id="UP000606044">
    <property type="component" value="Unassembled WGS sequence"/>
</dbReference>